<reference evidence="3 4" key="1">
    <citation type="submission" date="2021-06" db="EMBL/GenBank/DDBJ databases">
        <title>Caerostris darwini draft genome.</title>
        <authorList>
            <person name="Kono N."/>
            <person name="Arakawa K."/>
        </authorList>
    </citation>
    <scope>NUCLEOTIDE SEQUENCE [LARGE SCALE GENOMIC DNA]</scope>
</reference>
<proteinExistence type="predicted"/>
<evidence type="ECO:0000313" key="4">
    <source>
        <dbReference type="Proteomes" id="UP001054837"/>
    </source>
</evidence>
<dbReference type="PANTHER" id="PTHR13066:SF2">
    <property type="entry name" value="GOLGIN-45"/>
    <property type="match status" value="1"/>
</dbReference>
<dbReference type="Proteomes" id="UP001054837">
    <property type="component" value="Unassembled WGS sequence"/>
</dbReference>
<comment type="caution">
    <text evidence="3">The sequence shown here is derived from an EMBL/GenBank/DDBJ whole genome shotgun (WGS) entry which is preliminary data.</text>
</comment>
<protein>
    <submittedName>
        <fullName evidence="3">Golgin-45</fullName>
    </submittedName>
</protein>
<feature type="transmembrane region" description="Helical" evidence="2">
    <location>
        <begin position="328"/>
        <end position="353"/>
    </location>
</feature>
<dbReference type="AlphaFoldDB" id="A0AAV4WEA8"/>
<dbReference type="PANTHER" id="PTHR13066">
    <property type="entry name" value="BASIC LEUCINE ZIPPER NUCLEAR FACTOR 1 BLZF1 PROTEIN"/>
    <property type="match status" value="1"/>
</dbReference>
<gene>
    <name evidence="3" type="ORF">CDAR_385001</name>
</gene>
<dbReference type="InterPro" id="IPR027095">
    <property type="entry name" value="Golgin-45"/>
</dbReference>
<name>A0AAV4WEA8_9ARAC</name>
<dbReference type="GO" id="GO:0007030">
    <property type="term" value="P:Golgi organization"/>
    <property type="evidence" value="ECO:0007669"/>
    <property type="project" value="InterPro"/>
</dbReference>
<sequence length="375" mass="42041">MEDNAKTCLKCPGRSQGDGMENTFRPEHEAIHAFQPPHNYFHKNFVPSHGKVKEPKFVPYEPYRAAVAPMVSSSFHYKLNIDSETVNSLATSVIQLYSDSEGKGFEINNSAKVKALEEKVTSLEKENKELSTQYQILAEVNADLKKLLVASLGEDVETKVLFMTQDKAQLGREVLRLAAELERVGEEAHQLSAHSHLWEGKFKACSVLVQDLAEQKADLSLQLGNSNDVIQSMLREHGAIFEDLCSAYSDLQIIAAAFNPSSKSAHAMSADLHVLGKRLKSLSIDLKERLIGKSTESGIPFKHVRQFTKSENEAYQLLQGAKQTSRKVIYPFVVQAVWLARCFLIPVTIIWIFASTVREKCRTCEILISKIFVEE</sequence>
<accession>A0AAV4WEA8</accession>
<feature type="coiled-coil region" evidence="1">
    <location>
        <begin position="113"/>
        <end position="140"/>
    </location>
</feature>
<evidence type="ECO:0000313" key="3">
    <source>
        <dbReference type="EMBL" id="GIY79953.1"/>
    </source>
</evidence>
<evidence type="ECO:0000256" key="2">
    <source>
        <dbReference type="SAM" id="Phobius"/>
    </source>
</evidence>
<dbReference type="GO" id="GO:0043001">
    <property type="term" value="P:Golgi to plasma membrane protein transport"/>
    <property type="evidence" value="ECO:0007669"/>
    <property type="project" value="InterPro"/>
</dbReference>
<keyword evidence="2" id="KW-1133">Transmembrane helix</keyword>
<keyword evidence="2" id="KW-0812">Transmembrane</keyword>
<keyword evidence="4" id="KW-1185">Reference proteome</keyword>
<keyword evidence="1" id="KW-0175">Coiled coil</keyword>
<dbReference type="GO" id="GO:0000139">
    <property type="term" value="C:Golgi membrane"/>
    <property type="evidence" value="ECO:0007669"/>
    <property type="project" value="TreeGrafter"/>
</dbReference>
<keyword evidence="2" id="KW-0472">Membrane</keyword>
<organism evidence="3 4">
    <name type="scientific">Caerostris darwini</name>
    <dbReference type="NCBI Taxonomy" id="1538125"/>
    <lineage>
        <taxon>Eukaryota</taxon>
        <taxon>Metazoa</taxon>
        <taxon>Ecdysozoa</taxon>
        <taxon>Arthropoda</taxon>
        <taxon>Chelicerata</taxon>
        <taxon>Arachnida</taxon>
        <taxon>Araneae</taxon>
        <taxon>Araneomorphae</taxon>
        <taxon>Entelegynae</taxon>
        <taxon>Araneoidea</taxon>
        <taxon>Araneidae</taxon>
        <taxon>Caerostris</taxon>
    </lineage>
</organism>
<evidence type="ECO:0000256" key="1">
    <source>
        <dbReference type="SAM" id="Coils"/>
    </source>
</evidence>
<dbReference type="EMBL" id="BPLQ01014465">
    <property type="protein sequence ID" value="GIY79953.1"/>
    <property type="molecule type" value="Genomic_DNA"/>
</dbReference>